<dbReference type="RefSeq" id="WP_015229611.1">
    <property type="nucleotide sequence ID" value="NC_019780.1"/>
</dbReference>
<dbReference type="Proteomes" id="UP000010482">
    <property type="component" value="Chromosome"/>
</dbReference>
<gene>
    <name evidence="4" type="ORF">Dacsa_1967</name>
</gene>
<feature type="region of interest" description="Disordered" evidence="3">
    <location>
        <begin position="142"/>
        <end position="163"/>
    </location>
</feature>
<feature type="compositionally biased region" description="Acidic residues" evidence="3">
    <location>
        <begin position="85"/>
        <end position="100"/>
    </location>
</feature>
<dbReference type="HOGENOM" id="CLU_070251_1_1_3"/>
<proteinExistence type="predicted"/>
<dbReference type="PATRIC" id="fig|13035.3.peg.2236"/>
<sequence>MNPDPNSSAVEQETANAAITLLIDLAQRGEIEPWDVDVIKVIDRFFQDLNQLNWHQESLPQSGQAFLWASMLISLKADTLKALGEESEPAPEPDSEIEEEAATKRLPQKLEHQIRRRGSAPPPKKRRVTLSELITQLQDLAAQIETDAATPPSRRSRSPSKRETAQMISHLAHNENLTELATELEQFLMARLGLQEKESHRMSLEELTQWWEQEKEETNEKASRVGIFWALLLLSAQSKVELSQAEFYQDLNLRITFSDG</sequence>
<dbReference type="PANTHER" id="PTHR33969">
    <property type="entry name" value="SEGREGATION AND CONDENSATION PROTEIN A"/>
    <property type="match status" value="1"/>
</dbReference>
<dbReference type="eggNOG" id="COG1354">
    <property type="taxonomic scope" value="Bacteria"/>
</dbReference>
<evidence type="ECO:0000313" key="5">
    <source>
        <dbReference type="Proteomes" id="UP000010482"/>
    </source>
</evidence>
<feature type="compositionally biased region" description="Basic residues" evidence="3">
    <location>
        <begin position="114"/>
        <end position="128"/>
    </location>
</feature>
<name>K9YW93_DACS8</name>
<dbReference type="Gene3D" id="6.10.250.2410">
    <property type="match status" value="1"/>
</dbReference>
<dbReference type="KEGG" id="dsl:Dacsa_1967"/>
<evidence type="ECO:0000313" key="4">
    <source>
        <dbReference type="EMBL" id="AFZ50615.1"/>
    </source>
</evidence>
<dbReference type="AlphaFoldDB" id="K9YW93"/>
<dbReference type="OrthoDB" id="425117at2"/>
<feature type="region of interest" description="Disordered" evidence="3">
    <location>
        <begin position="83"/>
        <end position="128"/>
    </location>
</feature>
<dbReference type="Pfam" id="PF02616">
    <property type="entry name" value="SMC_ScpA"/>
    <property type="match status" value="1"/>
</dbReference>
<keyword evidence="1" id="KW-0159">Chromosome partition</keyword>
<protein>
    <recommendedName>
        <fullName evidence="2">Segregation and condensation protein A</fullName>
    </recommendedName>
</protein>
<dbReference type="GO" id="GO:0007059">
    <property type="term" value="P:chromosome segregation"/>
    <property type="evidence" value="ECO:0007669"/>
    <property type="project" value="UniProtKB-KW"/>
</dbReference>
<keyword evidence="5" id="KW-1185">Reference proteome</keyword>
<dbReference type="InterPro" id="IPR003768">
    <property type="entry name" value="ScpA"/>
</dbReference>
<dbReference type="EMBL" id="CP003944">
    <property type="protein sequence ID" value="AFZ50615.1"/>
    <property type="molecule type" value="Genomic_DNA"/>
</dbReference>
<dbReference type="STRING" id="13035.Dacsa_1967"/>
<evidence type="ECO:0000256" key="1">
    <source>
        <dbReference type="ARBA" id="ARBA00022829"/>
    </source>
</evidence>
<organism evidence="4 5">
    <name type="scientific">Dactylococcopsis salina (strain PCC 8305)</name>
    <name type="common">Myxobactron salinum</name>
    <dbReference type="NCBI Taxonomy" id="13035"/>
    <lineage>
        <taxon>Bacteria</taxon>
        <taxon>Bacillati</taxon>
        <taxon>Cyanobacteriota</taxon>
        <taxon>Cyanophyceae</taxon>
        <taxon>Nodosilineales</taxon>
        <taxon>Cymatolegaceae</taxon>
        <taxon>Dactylococcopsis</taxon>
    </lineage>
</organism>
<evidence type="ECO:0000256" key="2">
    <source>
        <dbReference type="ARBA" id="ARBA00044777"/>
    </source>
</evidence>
<evidence type="ECO:0000256" key="3">
    <source>
        <dbReference type="SAM" id="MobiDB-lite"/>
    </source>
</evidence>
<dbReference type="PANTHER" id="PTHR33969:SF2">
    <property type="entry name" value="SEGREGATION AND CONDENSATION PROTEIN A"/>
    <property type="match status" value="1"/>
</dbReference>
<accession>K9YW93</accession>
<reference evidence="4" key="1">
    <citation type="submission" date="2012-04" db="EMBL/GenBank/DDBJ databases">
        <title>Finished genome of Dactylococcopsis salina PCC 8305.</title>
        <authorList>
            <consortium name="US DOE Joint Genome Institute"/>
            <person name="Gugger M."/>
            <person name="Coursin T."/>
            <person name="Rippka R."/>
            <person name="Tandeau De Marsac N."/>
            <person name="Huntemann M."/>
            <person name="Wei C.-L."/>
            <person name="Han J."/>
            <person name="Detter J.C."/>
            <person name="Han C."/>
            <person name="Tapia R."/>
            <person name="Daligault H."/>
            <person name="Chen A."/>
            <person name="Krypides N."/>
            <person name="Mavromatis K."/>
            <person name="Markowitz V."/>
            <person name="Szeto E."/>
            <person name="Ivanova N."/>
            <person name="Ovchinnikova G."/>
            <person name="Pagani I."/>
            <person name="Pati A."/>
            <person name="Goodwin L."/>
            <person name="Peters L."/>
            <person name="Pitluck S."/>
            <person name="Woyke T."/>
            <person name="Kerfeld C."/>
        </authorList>
    </citation>
    <scope>NUCLEOTIDE SEQUENCE [LARGE SCALE GENOMIC DNA]</scope>
    <source>
        <strain evidence="4">PCC 8305</strain>
    </source>
</reference>